<dbReference type="RefSeq" id="WP_085516115.1">
    <property type="nucleotide sequence ID" value="NZ_FXAW01000002.1"/>
</dbReference>
<gene>
    <name evidence="4" type="ORF">SAMN05661096_01142</name>
</gene>
<dbReference type="PANTHER" id="PTHR35936">
    <property type="entry name" value="MEMBRANE-BOUND LYTIC MUREIN TRANSGLYCOSYLASE F"/>
    <property type="match status" value="1"/>
</dbReference>
<evidence type="ECO:0000313" key="5">
    <source>
        <dbReference type="Proteomes" id="UP000193804"/>
    </source>
</evidence>
<sequence>MKKLLFKSLLILPILFTGLKLNAQYSGDSFAKAKQSKTANLTYVYSEAPGFAANMGGEVQGVCVDVMSDFEFFLLDNYGITVNSKMEKKHADNFTSYLDAVKASSNGVFGLSNTTITQKRKASYNFSPPYITNIGMMLSNEALPTLNDISKIAEVFAGKKAITVKGSTNEDQILQIKKKYFPSLTIEYVNSFEEAMNTLSNSTDYFANLDFTYYLDATKSKKPIKRHPAGDQTAEEFGIVMPKNSDWDKPFQEFLTESYRDSPSYRKIIAKHLGRNALQLLDAVVQEK</sequence>
<dbReference type="SUPFAM" id="SSF53850">
    <property type="entry name" value="Periplasmic binding protein-like II"/>
    <property type="match status" value="1"/>
</dbReference>
<name>A0A1X7J1B3_9BACT</name>
<reference evidence="5" key="1">
    <citation type="submission" date="2017-04" db="EMBL/GenBank/DDBJ databases">
        <authorList>
            <person name="Varghese N."/>
            <person name="Submissions S."/>
        </authorList>
    </citation>
    <scope>NUCLEOTIDE SEQUENCE [LARGE SCALE GENOMIC DNA]</scope>
    <source>
        <strain evidence="5">DSM 4125</strain>
    </source>
</reference>
<evidence type="ECO:0000259" key="3">
    <source>
        <dbReference type="SMART" id="SM00062"/>
    </source>
</evidence>
<dbReference type="PANTHER" id="PTHR35936:SF38">
    <property type="entry name" value="GLUTAMINE-BINDING PERIPLASMIC PROTEIN"/>
    <property type="match status" value="1"/>
</dbReference>
<dbReference type="STRING" id="1028.SAMN05661096_01142"/>
<evidence type="ECO:0000256" key="1">
    <source>
        <dbReference type="ARBA" id="ARBA00022729"/>
    </source>
</evidence>
<dbReference type="AlphaFoldDB" id="A0A1X7J1B3"/>
<proteinExistence type="predicted"/>
<dbReference type="Proteomes" id="UP000193804">
    <property type="component" value="Unassembled WGS sequence"/>
</dbReference>
<dbReference type="EMBL" id="FXAW01000002">
    <property type="protein sequence ID" value="SMG21010.1"/>
    <property type="molecule type" value="Genomic_DNA"/>
</dbReference>
<evidence type="ECO:0000313" key="4">
    <source>
        <dbReference type="EMBL" id="SMG21010.1"/>
    </source>
</evidence>
<evidence type="ECO:0000256" key="2">
    <source>
        <dbReference type="SAM" id="SignalP"/>
    </source>
</evidence>
<dbReference type="OrthoDB" id="973690at2"/>
<keyword evidence="1 2" id="KW-0732">Signal</keyword>
<protein>
    <submittedName>
        <fullName evidence="4">ABC-type amino acid transport substrate-binding protein</fullName>
    </submittedName>
</protein>
<accession>A0A1X7J1B3</accession>
<dbReference type="SMART" id="SM00062">
    <property type="entry name" value="PBPb"/>
    <property type="match status" value="1"/>
</dbReference>
<feature type="signal peptide" evidence="2">
    <location>
        <begin position="1"/>
        <end position="23"/>
    </location>
</feature>
<feature type="chain" id="PRO_5013005061" evidence="2">
    <location>
        <begin position="24"/>
        <end position="288"/>
    </location>
</feature>
<dbReference type="Gene3D" id="3.40.190.10">
    <property type="entry name" value="Periplasmic binding protein-like II"/>
    <property type="match status" value="2"/>
</dbReference>
<dbReference type="InterPro" id="IPR001638">
    <property type="entry name" value="Solute-binding_3/MltF_N"/>
</dbReference>
<feature type="domain" description="Solute-binding protein family 3/N-terminal" evidence="3">
    <location>
        <begin position="40"/>
        <end position="276"/>
    </location>
</feature>
<keyword evidence="5" id="KW-1185">Reference proteome</keyword>
<organism evidence="4 5">
    <name type="scientific">Marivirga sericea</name>
    <dbReference type="NCBI Taxonomy" id="1028"/>
    <lineage>
        <taxon>Bacteria</taxon>
        <taxon>Pseudomonadati</taxon>
        <taxon>Bacteroidota</taxon>
        <taxon>Cytophagia</taxon>
        <taxon>Cytophagales</taxon>
        <taxon>Marivirgaceae</taxon>
        <taxon>Marivirga</taxon>
    </lineage>
</organism>